<accession>A0ABQ6NIH8</accession>
<gene>
    <name evidence="10" type="ORF">PghCCS26_14630</name>
</gene>
<keyword evidence="4" id="KW-0732">Signal</keyword>
<evidence type="ECO:0000256" key="2">
    <source>
        <dbReference type="ARBA" id="ARBA00007886"/>
    </source>
</evidence>
<evidence type="ECO:0000259" key="9">
    <source>
        <dbReference type="Pfam" id="PF25198"/>
    </source>
</evidence>
<dbReference type="NCBIfam" id="TIGR02887">
    <property type="entry name" value="spore_ger_x_C"/>
    <property type="match status" value="1"/>
</dbReference>
<dbReference type="EMBL" id="BTCL01000004">
    <property type="protein sequence ID" value="GMK44335.1"/>
    <property type="molecule type" value="Genomic_DNA"/>
</dbReference>
<evidence type="ECO:0000313" key="10">
    <source>
        <dbReference type="EMBL" id="GMK44335.1"/>
    </source>
</evidence>
<feature type="domain" description="Spore germination protein N-terminal" evidence="9">
    <location>
        <begin position="21"/>
        <end position="176"/>
    </location>
</feature>
<proteinExistence type="inferred from homology"/>
<evidence type="ECO:0000313" key="11">
    <source>
        <dbReference type="Proteomes" id="UP001285921"/>
    </source>
</evidence>
<comment type="similarity">
    <text evidence="2">Belongs to the GerABKC lipoprotein family.</text>
</comment>
<reference evidence="10 11" key="1">
    <citation type="submission" date="2023-05" db="EMBL/GenBank/DDBJ databases">
        <title>Draft genome of Paenibacillus sp. CCS26.</title>
        <authorList>
            <person name="Akita H."/>
            <person name="Shinto Y."/>
            <person name="Kimura Z."/>
        </authorList>
    </citation>
    <scope>NUCLEOTIDE SEQUENCE [LARGE SCALE GENOMIC DNA]</scope>
    <source>
        <strain evidence="10 11">CCS26</strain>
    </source>
</reference>
<comment type="caution">
    <text evidence="10">The sequence shown here is derived from an EMBL/GenBank/DDBJ whole genome shotgun (WGS) entry which is preliminary data.</text>
</comment>
<dbReference type="Pfam" id="PF25198">
    <property type="entry name" value="Spore_GerAC_N"/>
    <property type="match status" value="1"/>
</dbReference>
<organism evidence="10 11">
    <name type="scientific">Paenibacillus glycanilyticus</name>
    <dbReference type="NCBI Taxonomy" id="126569"/>
    <lineage>
        <taxon>Bacteria</taxon>
        <taxon>Bacillati</taxon>
        <taxon>Bacillota</taxon>
        <taxon>Bacilli</taxon>
        <taxon>Bacillales</taxon>
        <taxon>Paenibacillaceae</taxon>
        <taxon>Paenibacillus</taxon>
    </lineage>
</organism>
<sequence>MKRTRTVVALVLCLFMTGCWDQLQLKKLLFVDVIGIDYEGNGKQLKVDYVISSLREASQGGGRQTSLHMKSTGTNLYDAVSNTNKEMPGILSVLETRLYLISSRFAKDEPLRHLDIASQFASNPLYAYLAVYDGDLSELLSKKSINDQTVSHFLIGLLDDEIRRGEIPSNKLLHYILGGNQFMNDFALNRFEPYRDEARLAGTALFSDGRYTGKNLNNEDTQLAILLESPSGRNQLLSSQRDGKQYSVLIQSVKRRFHVLTNADKLNEIEISMQLQVKLIEDGSEFKRHTDKMLKDMETFIAADLTTRTTNVMAALQQANCDLLQLGHEVAVFHPNLYKNLNWREQYPTLRIKPKITVKILNTAILE</sequence>
<evidence type="ECO:0000256" key="4">
    <source>
        <dbReference type="ARBA" id="ARBA00022729"/>
    </source>
</evidence>
<dbReference type="InterPro" id="IPR046953">
    <property type="entry name" value="Spore_GerAC-like_C"/>
</dbReference>
<keyword evidence="7" id="KW-0449">Lipoprotein</keyword>
<dbReference type="PROSITE" id="PS51257">
    <property type="entry name" value="PROKAR_LIPOPROTEIN"/>
    <property type="match status" value="1"/>
</dbReference>
<evidence type="ECO:0000256" key="1">
    <source>
        <dbReference type="ARBA" id="ARBA00004635"/>
    </source>
</evidence>
<dbReference type="Gene3D" id="3.30.300.210">
    <property type="entry name" value="Nutrient germinant receptor protein C, domain 3"/>
    <property type="match status" value="1"/>
</dbReference>
<keyword evidence="3" id="KW-0309">Germination</keyword>
<dbReference type="PANTHER" id="PTHR35789">
    <property type="entry name" value="SPORE GERMINATION PROTEIN B3"/>
    <property type="match status" value="1"/>
</dbReference>
<evidence type="ECO:0000256" key="5">
    <source>
        <dbReference type="ARBA" id="ARBA00023136"/>
    </source>
</evidence>
<keyword evidence="6" id="KW-0564">Palmitate</keyword>
<dbReference type="InterPro" id="IPR057336">
    <property type="entry name" value="GerAC_N"/>
</dbReference>
<name>A0ABQ6NIH8_9BACL</name>
<evidence type="ECO:0000259" key="8">
    <source>
        <dbReference type="Pfam" id="PF05504"/>
    </source>
</evidence>
<comment type="subcellular location">
    <subcellularLocation>
        <location evidence="1">Membrane</location>
        <topology evidence="1">Lipid-anchor</topology>
    </subcellularLocation>
</comment>
<evidence type="ECO:0000256" key="3">
    <source>
        <dbReference type="ARBA" id="ARBA00022544"/>
    </source>
</evidence>
<dbReference type="Pfam" id="PF05504">
    <property type="entry name" value="Spore_GerAC"/>
    <property type="match status" value="1"/>
</dbReference>
<dbReference type="RefSeq" id="WP_317979353.1">
    <property type="nucleotide sequence ID" value="NZ_BTCL01000004.1"/>
</dbReference>
<evidence type="ECO:0000256" key="6">
    <source>
        <dbReference type="ARBA" id="ARBA00023139"/>
    </source>
</evidence>
<dbReference type="Proteomes" id="UP001285921">
    <property type="component" value="Unassembled WGS sequence"/>
</dbReference>
<dbReference type="InterPro" id="IPR008844">
    <property type="entry name" value="Spore_GerAC-like"/>
</dbReference>
<keyword evidence="11" id="KW-1185">Reference proteome</keyword>
<dbReference type="InterPro" id="IPR038501">
    <property type="entry name" value="Spore_GerAC_C_sf"/>
</dbReference>
<keyword evidence="5" id="KW-0472">Membrane</keyword>
<protein>
    <submittedName>
        <fullName evidence="10">Germination protein KC</fullName>
    </submittedName>
</protein>
<feature type="domain" description="Spore germination GerAC-like C-terminal" evidence="8">
    <location>
        <begin position="202"/>
        <end position="363"/>
    </location>
</feature>
<dbReference type="PANTHER" id="PTHR35789:SF1">
    <property type="entry name" value="SPORE GERMINATION PROTEIN B3"/>
    <property type="match status" value="1"/>
</dbReference>
<evidence type="ECO:0000256" key="7">
    <source>
        <dbReference type="ARBA" id="ARBA00023288"/>
    </source>
</evidence>